<dbReference type="InterPro" id="IPR010895">
    <property type="entry name" value="CHRD"/>
</dbReference>
<dbReference type="eggNOG" id="ENOG50327H6">
    <property type="taxonomic scope" value="Bacteria"/>
</dbReference>
<dbReference type="AlphaFoldDB" id="A0LRR3"/>
<dbReference type="EMBL" id="CP000481">
    <property type="protein sequence ID" value="ABK52123.1"/>
    <property type="molecule type" value="Genomic_DNA"/>
</dbReference>
<keyword evidence="1" id="KW-1133">Transmembrane helix</keyword>
<gene>
    <name evidence="3" type="ordered locus">Acel_0349</name>
</gene>
<keyword evidence="1" id="KW-0812">Transmembrane</keyword>
<feature type="domain" description="CHRD" evidence="2">
    <location>
        <begin position="60"/>
        <end position="196"/>
    </location>
</feature>
<dbReference type="HOGENOM" id="CLU_093112_0_0_11"/>
<name>A0LRR3_ACIC1</name>
<feature type="transmembrane region" description="Helical" evidence="1">
    <location>
        <begin position="255"/>
        <end position="274"/>
    </location>
</feature>
<protein>
    <recommendedName>
        <fullName evidence="2">CHRD domain-containing protein</fullName>
    </recommendedName>
</protein>
<reference evidence="3 4" key="1">
    <citation type="journal article" date="2009" name="Genome Res.">
        <title>Complete genome of the cellulolytic thermophile Acidothermus cellulolyticus 11B provides insights into its ecophysiological and evolutionary adaptations.</title>
        <authorList>
            <person name="Barabote R.D."/>
            <person name="Xie G."/>
            <person name="Leu D.H."/>
            <person name="Normand P."/>
            <person name="Necsulea A."/>
            <person name="Daubin V."/>
            <person name="Medigue C."/>
            <person name="Adney W.S."/>
            <person name="Xu X.C."/>
            <person name="Lapidus A."/>
            <person name="Parales R.E."/>
            <person name="Detter C."/>
            <person name="Pujic P."/>
            <person name="Bruce D."/>
            <person name="Lavire C."/>
            <person name="Challacombe J.F."/>
            <person name="Brettin T.S."/>
            <person name="Berry A.M."/>
        </authorList>
    </citation>
    <scope>NUCLEOTIDE SEQUENCE [LARGE SCALE GENOMIC DNA]</scope>
    <source>
        <strain evidence="4">ATCC 43068 / DSM 8971 / 11B</strain>
    </source>
</reference>
<organism evidence="3 4">
    <name type="scientific">Acidothermus cellulolyticus (strain ATCC 43068 / DSM 8971 / 11B)</name>
    <dbReference type="NCBI Taxonomy" id="351607"/>
    <lineage>
        <taxon>Bacteria</taxon>
        <taxon>Bacillati</taxon>
        <taxon>Actinomycetota</taxon>
        <taxon>Actinomycetes</taxon>
        <taxon>Acidothermales</taxon>
        <taxon>Acidothermaceae</taxon>
        <taxon>Acidothermus</taxon>
    </lineage>
</organism>
<evidence type="ECO:0000313" key="4">
    <source>
        <dbReference type="Proteomes" id="UP000008221"/>
    </source>
</evidence>
<dbReference type="Proteomes" id="UP000008221">
    <property type="component" value="Chromosome"/>
</dbReference>
<keyword evidence="1" id="KW-0472">Membrane</keyword>
<dbReference type="KEGG" id="ace:Acel_0349"/>
<sequence>MNRRDLFRRIPVVRKLRPLEGGTVRKHLFLLAPFAVAALAAAPLATASAQTTQTFMANLQPVPTNNVTGSGSATVTLNGTTITVHETVSGLLGGVPHAQHIHIVTSGKGACPTAADAKQHNGHLSIDVMDGAPKYGMVMISLTTSGDTSDQSALAVDRMPTGSSFTYDRTFTISAADAQAIRNGQASIVVHGIDYNGNGKWDDVLGPSELDPSLPAEATDPALCGTLVASQMSTVPSGGAATGGGSTAGLQDVQLLGIGAALVAAGGLGVAAAIRRRDHLTE</sequence>
<dbReference type="InParanoid" id="A0LRR3"/>
<evidence type="ECO:0000259" key="2">
    <source>
        <dbReference type="Pfam" id="PF07452"/>
    </source>
</evidence>
<dbReference type="Pfam" id="PF07452">
    <property type="entry name" value="CHRD"/>
    <property type="match status" value="1"/>
</dbReference>
<proteinExistence type="predicted"/>
<evidence type="ECO:0000313" key="3">
    <source>
        <dbReference type="EMBL" id="ABK52123.1"/>
    </source>
</evidence>
<dbReference type="STRING" id="351607.Acel_0349"/>
<keyword evidence="4" id="KW-1185">Reference proteome</keyword>
<accession>A0LRR3</accession>
<evidence type="ECO:0000256" key="1">
    <source>
        <dbReference type="SAM" id="Phobius"/>
    </source>
</evidence>